<evidence type="ECO:0008006" key="3">
    <source>
        <dbReference type="Google" id="ProtNLM"/>
    </source>
</evidence>
<evidence type="ECO:0000313" key="2">
    <source>
        <dbReference type="Proteomes" id="UP000522720"/>
    </source>
</evidence>
<dbReference type="EMBL" id="JAAXPR010000039">
    <property type="protein sequence ID" value="NKZ21424.1"/>
    <property type="molecule type" value="Genomic_DNA"/>
</dbReference>
<accession>A0A7X6S1Q8</accession>
<organism evidence="1 2">
    <name type="scientific">Streptococcus ovuberis</name>
    <dbReference type="NCBI Taxonomy" id="1936207"/>
    <lineage>
        <taxon>Bacteria</taxon>
        <taxon>Bacillati</taxon>
        <taxon>Bacillota</taxon>
        <taxon>Bacilli</taxon>
        <taxon>Lactobacillales</taxon>
        <taxon>Streptococcaceae</taxon>
        <taxon>Streptococcus</taxon>
    </lineage>
</organism>
<keyword evidence="2" id="KW-1185">Reference proteome</keyword>
<dbReference type="Proteomes" id="UP000522720">
    <property type="component" value="Unassembled WGS sequence"/>
</dbReference>
<gene>
    <name evidence="1" type="ORF">HF992_11505</name>
</gene>
<sequence>MKLKKSGELRFETLSKKSFYKKILVFLAYIIHDGFMRLKNGREFREYGLTLYCGRQGAGKTMAMVEYLERMRKLYPKAVICTNFGYVHENFPMTSWKQIFEIRNGLDGVIFAIDEIQNEYNSSSWKNFPEGLLAEITQQRKQRIKIVGTSQVFTRVVKQLREQTFEVVDCRTFLGRWTFTKAFDAEEYNAVCDRPEAKFKLRRLWRKNFVQSKKLREKYDSYAKIEQLAKNIAEL</sequence>
<name>A0A7X6S1Q8_9STRE</name>
<evidence type="ECO:0000313" key="1">
    <source>
        <dbReference type="EMBL" id="NKZ21424.1"/>
    </source>
</evidence>
<comment type="caution">
    <text evidence="1">The sequence shown here is derived from an EMBL/GenBank/DDBJ whole genome shotgun (WGS) entry which is preliminary data.</text>
</comment>
<protein>
    <recommendedName>
        <fullName evidence="3">Zona occludens toxin N-terminal domain-containing protein</fullName>
    </recommendedName>
</protein>
<dbReference type="InterPro" id="IPR027417">
    <property type="entry name" value="P-loop_NTPase"/>
</dbReference>
<proteinExistence type="predicted"/>
<reference evidence="1 2" key="1">
    <citation type="submission" date="2020-04" db="EMBL/GenBank/DDBJ databases">
        <title>MicrobeNet Type strains.</title>
        <authorList>
            <person name="Nicholson A.C."/>
        </authorList>
    </citation>
    <scope>NUCLEOTIDE SEQUENCE [LARGE SCALE GENOMIC DNA]</scope>
    <source>
        <strain evidence="1 2">CCUG 69612</strain>
    </source>
</reference>
<dbReference type="Gene3D" id="3.40.50.300">
    <property type="entry name" value="P-loop containing nucleotide triphosphate hydrolases"/>
    <property type="match status" value="1"/>
</dbReference>
<dbReference type="SUPFAM" id="SSF52540">
    <property type="entry name" value="P-loop containing nucleoside triphosphate hydrolases"/>
    <property type="match status" value="1"/>
</dbReference>
<dbReference type="RefSeq" id="WP_168550136.1">
    <property type="nucleotide sequence ID" value="NZ_JAAXPR010000039.1"/>
</dbReference>
<dbReference type="AlphaFoldDB" id="A0A7X6S1Q8"/>